<evidence type="ECO:0000256" key="1">
    <source>
        <dbReference type="ARBA" id="ARBA00023157"/>
    </source>
</evidence>
<dbReference type="GO" id="GO:0098609">
    <property type="term" value="P:cell-cell adhesion"/>
    <property type="evidence" value="ECO:0007669"/>
    <property type="project" value="TreeGrafter"/>
</dbReference>
<dbReference type="InterPro" id="IPR013783">
    <property type="entry name" value="Ig-like_fold"/>
</dbReference>
<dbReference type="Gene3D" id="2.60.40.10">
    <property type="entry name" value="Immunoglobulins"/>
    <property type="match status" value="3"/>
</dbReference>
<evidence type="ECO:0000259" key="2">
    <source>
        <dbReference type="PROSITE" id="PS50853"/>
    </source>
</evidence>
<proteinExistence type="predicted"/>
<dbReference type="PANTHER" id="PTHR44170">
    <property type="entry name" value="PROTEIN SIDEKICK"/>
    <property type="match status" value="1"/>
</dbReference>
<name>A0A212CTB5_CEREH</name>
<reference evidence="3 4" key="1">
    <citation type="journal article" date="2018" name="Mol. Genet. Genomics">
        <title>The red deer Cervus elaphus genome CerEla1.0: sequencing, annotating, genes, and chromosomes.</title>
        <authorList>
            <person name="Bana N.A."/>
            <person name="Nyiri A."/>
            <person name="Nagy J."/>
            <person name="Frank K."/>
            <person name="Nagy T."/>
            <person name="Steger V."/>
            <person name="Schiller M."/>
            <person name="Lakatos P."/>
            <person name="Sugar L."/>
            <person name="Horn P."/>
            <person name="Barta E."/>
            <person name="Orosz L."/>
        </authorList>
    </citation>
    <scope>NUCLEOTIDE SEQUENCE [LARGE SCALE GENOMIC DNA]</scope>
    <source>
        <strain evidence="3">Hungarian</strain>
    </source>
</reference>
<gene>
    <name evidence="3" type="ORF">Celaphus_00006550</name>
</gene>
<dbReference type="FunFam" id="2.60.40.10:FF:000133">
    <property type="entry name" value="Neogenin isoform 1"/>
    <property type="match status" value="1"/>
</dbReference>
<sequence length="309" mass="34358">MQNLVMRFIIPEPFVLNFPETFAQYLHSSKIDQSIVIHWQPPPPAAQNGQITGYKVRYRKASRKSDVTEALVSGTQLSQLIEDPSSHYVITLKAFNNVGEGIPLYESAVTRPHTDTSEVDLFVINAPYTPVPDPTPMMPPVGVQASILSHDTIRITWADNSLPKHQKITDSRYYTVRWKTNIPANTKYKNANATTLSYLVTGLKPNTLYEFSVMVTKGRRSSTWSMTAHGTTFELVPTSPPKDVTVVSKEGKPRTIIVNWQPPSEANGKITGKRPEMPVSVCLFPVPAFQKSALFLGGMGVSRLDLAIF</sequence>
<comment type="caution">
    <text evidence="3">The sequence shown here is derived from an EMBL/GenBank/DDBJ whole genome shotgun (WGS) entry which is preliminary data.</text>
</comment>
<dbReference type="InterPro" id="IPR036116">
    <property type="entry name" value="FN3_sf"/>
</dbReference>
<dbReference type="OrthoDB" id="114660at2759"/>
<feature type="domain" description="Fibronectin type-III" evidence="2">
    <location>
        <begin position="18"/>
        <end position="114"/>
    </location>
</feature>
<dbReference type="EMBL" id="MKHE01000012">
    <property type="protein sequence ID" value="OWK09246.1"/>
    <property type="molecule type" value="Genomic_DNA"/>
</dbReference>
<keyword evidence="4" id="KW-1185">Reference proteome</keyword>
<keyword evidence="1" id="KW-1015">Disulfide bond</keyword>
<evidence type="ECO:0000313" key="4">
    <source>
        <dbReference type="Proteomes" id="UP000242450"/>
    </source>
</evidence>
<dbReference type="PRINTS" id="PR00014">
    <property type="entry name" value="FNTYPEIII"/>
</dbReference>
<accession>A0A212CTB5</accession>
<dbReference type="PANTHER" id="PTHR44170:SF14">
    <property type="entry name" value="NEOGENIN"/>
    <property type="match status" value="1"/>
</dbReference>
<evidence type="ECO:0000313" key="3">
    <source>
        <dbReference type="EMBL" id="OWK09246.1"/>
    </source>
</evidence>
<dbReference type="CDD" id="cd00063">
    <property type="entry name" value="FN3"/>
    <property type="match status" value="2"/>
</dbReference>
<dbReference type="Proteomes" id="UP000242450">
    <property type="component" value="Chromosome 12"/>
</dbReference>
<dbReference type="InterPro" id="IPR003961">
    <property type="entry name" value="FN3_dom"/>
</dbReference>
<dbReference type="SMART" id="SM00060">
    <property type="entry name" value="FN3"/>
    <property type="match status" value="2"/>
</dbReference>
<dbReference type="AlphaFoldDB" id="A0A212CTB5"/>
<dbReference type="SUPFAM" id="SSF49265">
    <property type="entry name" value="Fibronectin type III"/>
    <property type="match status" value="2"/>
</dbReference>
<dbReference type="PROSITE" id="PS50853">
    <property type="entry name" value="FN3"/>
    <property type="match status" value="2"/>
</dbReference>
<feature type="domain" description="Fibronectin type-III" evidence="2">
    <location>
        <begin position="139"/>
        <end position="235"/>
    </location>
</feature>
<organism evidence="3 4">
    <name type="scientific">Cervus elaphus hippelaphus</name>
    <name type="common">European red deer</name>
    <dbReference type="NCBI Taxonomy" id="46360"/>
    <lineage>
        <taxon>Eukaryota</taxon>
        <taxon>Metazoa</taxon>
        <taxon>Chordata</taxon>
        <taxon>Craniata</taxon>
        <taxon>Vertebrata</taxon>
        <taxon>Euteleostomi</taxon>
        <taxon>Mammalia</taxon>
        <taxon>Eutheria</taxon>
        <taxon>Laurasiatheria</taxon>
        <taxon>Artiodactyla</taxon>
        <taxon>Ruminantia</taxon>
        <taxon>Pecora</taxon>
        <taxon>Cervidae</taxon>
        <taxon>Cervinae</taxon>
        <taxon>Cervus</taxon>
    </lineage>
</organism>
<dbReference type="Pfam" id="PF00041">
    <property type="entry name" value="fn3"/>
    <property type="match status" value="2"/>
</dbReference>
<protein>
    <recommendedName>
        <fullName evidence="2">Fibronectin type-III domain-containing protein</fullName>
    </recommendedName>
</protein>